<gene>
    <name evidence="1" type="ORF">EJN92_13180</name>
</gene>
<dbReference type="OrthoDB" id="6622676at2"/>
<dbReference type="KEGG" id="upv:EJN92_13180"/>
<sequence length="235" mass="27946">MAESTAYRLFADKLDFFWHQQFRIRFPEHPNGLHMMNMANVAVHMAYAFLLGWEREATYQGYLTHAALNRNYYLIQPYEDEHRRGQAFMLRLFADWRGDVSHNWPPYAYDEPIYNGLLERWRDPDPQVLVPWLIAACDRHTHQANRETSKTFYDFSDITLIRTPIEILMLFRLRKIIGLPNPVLDHPLMEAPFDQLPDVQPRYQPDEFMQGTLARARQDWPNFDQVVSLENLMAS</sequence>
<organism evidence="1 2">
    <name type="scientific">Undibacterium parvum</name>
    <dbReference type="NCBI Taxonomy" id="401471"/>
    <lineage>
        <taxon>Bacteria</taxon>
        <taxon>Pseudomonadati</taxon>
        <taxon>Pseudomonadota</taxon>
        <taxon>Betaproteobacteria</taxon>
        <taxon>Burkholderiales</taxon>
        <taxon>Oxalobacteraceae</taxon>
        <taxon>Undibacterium</taxon>
    </lineage>
</organism>
<protein>
    <submittedName>
        <fullName evidence="1">Uncharacterized protein</fullName>
    </submittedName>
</protein>
<evidence type="ECO:0000313" key="1">
    <source>
        <dbReference type="EMBL" id="AZP14559.1"/>
    </source>
</evidence>
<proteinExistence type="predicted"/>
<accession>A0A3Q9BUB2</accession>
<keyword evidence="2" id="KW-1185">Reference proteome</keyword>
<reference evidence="1 2" key="1">
    <citation type="journal article" date="2011" name="Int. J. Syst. Evol. Microbiol.">
        <title>Description of Undibacterium oligocarboniphilum sp. nov., isolated from purified water, and Undibacterium pigrum strain CCUG 49012 as the type strain of Undibacterium parvum sp. nov., and emended descriptions of the genus Undibacterium and the species Undibacterium pigrum.</title>
        <authorList>
            <person name="Eder W."/>
            <person name="Wanner G."/>
            <person name="Ludwig W."/>
            <person name="Busse H.J."/>
            <person name="Ziemke-Kageler F."/>
            <person name="Lang E."/>
        </authorList>
    </citation>
    <scope>NUCLEOTIDE SEQUENCE [LARGE SCALE GENOMIC DNA]</scope>
    <source>
        <strain evidence="1 2">DSM 23061</strain>
    </source>
</reference>
<dbReference type="Proteomes" id="UP000275663">
    <property type="component" value="Chromosome"/>
</dbReference>
<dbReference type="AlphaFoldDB" id="A0A3Q9BUB2"/>
<evidence type="ECO:0000313" key="2">
    <source>
        <dbReference type="Proteomes" id="UP000275663"/>
    </source>
</evidence>
<dbReference type="EMBL" id="CP034464">
    <property type="protein sequence ID" value="AZP14559.1"/>
    <property type="molecule type" value="Genomic_DNA"/>
</dbReference>
<name>A0A3Q9BUB2_9BURK</name>